<dbReference type="Proteomes" id="UP001221413">
    <property type="component" value="Unassembled WGS sequence"/>
</dbReference>
<comment type="caution">
    <text evidence="1">The sequence shown here is derived from an EMBL/GenBank/DDBJ whole genome shotgun (WGS) entry which is preliminary data.</text>
</comment>
<reference evidence="1" key="1">
    <citation type="submission" date="2023-01" db="EMBL/GenBank/DDBJ databases">
        <title>The chitinases involved in constricting ring structure development in the nematode-trapping fungus Drechslerella dactyloides.</title>
        <authorList>
            <person name="Wang R."/>
            <person name="Zhang L."/>
            <person name="Tang P."/>
            <person name="Li S."/>
            <person name="Liang L."/>
        </authorList>
    </citation>
    <scope>NUCLEOTIDE SEQUENCE</scope>
    <source>
        <strain evidence="1">YMF1.00031</strain>
    </source>
</reference>
<protein>
    <submittedName>
        <fullName evidence="1">Uncharacterized protein</fullName>
    </submittedName>
</protein>
<gene>
    <name evidence="1" type="ORF">Dda_8955</name>
</gene>
<dbReference type="AlphaFoldDB" id="A0AAD6IQ94"/>
<sequence length="303" mass="34801">MYRYFMVSAALAKSYWAPFFADGPTAPRIREIFSSRLPSNSDAALDSEYDTLNRVLLIEDLAYFRQWVCYNKNNASENQLRLEFGALAGYLVEREWGKAVPESSSQSRVEGPKKIAGDRDLKEAGAVQTIMMLISCHELWWCTAERQLNKCADFAYRPPLLNPSIEYQKVPAIFLGILSVMDVYIPRNFRGCTQQPAIEFDPRHVGYSVDGVPLRQVRPLRMLQILYQRDFADNPDRSEDLPFELGFFQHVLQHYFGLRVIFSWGYTNTRYSDYVGQGVAFCDADQFMRDIPGFLCKIEAAAD</sequence>
<accession>A0AAD6IQ94</accession>
<proteinExistence type="predicted"/>
<evidence type="ECO:0000313" key="1">
    <source>
        <dbReference type="EMBL" id="KAJ6256454.1"/>
    </source>
</evidence>
<organism evidence="1 2">
    <name type="scientific">Drechslerella dactyloides</name>
    <name type="common">Nematode-trapping fungus</name>
    <name type="synonym">Arthrobotrys dactyloides</name>
    <dbReference type="NCBI Taxonomy" id="74499"/>
    <lineage>
        <taxon>Eukaryota</taxon>
        <taxon>Fungi</taxon>
        <taxon>Dikarya</taxon>
        <taxon>Ascomycota</taxon>
        <taxon>Pezizomycotina</taxon>
        <taxon>Orbiliomycetes</taxon>
        <taxon>Orbiliales</taxon>
        <taxon>Orbiliaceae</taxon>
        <taxon>Drechslerella</taxon>
    </lineage>
</organism>
<dbReference type="EMBL" id="JAQGDS010000013">
    <property type="protein sequence ID" value="KAJ6256454.1"/>
    <property type="molecule type" value="Genomic_DNA"/>
</dbReference>
<name>A0AAD6IQ94_DREDA</name>
<evidence type="ECO:0000313" key="2">
    <source>
        <dbReference type="Proteomes" id="UP001221413"/>
    </source>
</evidence>
<keyword evidence="2" id="KW-1185">Reference proteome</keyword>